<evidence type="ECO:0000256" key="1">
    <source>
        <dbReference type="ARBA" id="ARBA00008270"/>
    </source>
</evidence>
<dbReference type="GO" id="GO:0005737">
    <property type="term" value="C:cytoplasm"/>
    <property type="evidence" value="ECO:0007669"/>
    <property type="project" value="TreeGrafter"/>
</dbReference>
<dbReference type="PANTHER" id="PTHR13774:SF39">
    <property type="entry name" value="BIOSYNTHESIS PROTEIN, PUTATIVE-RELATED"/>
    <property type="match status" value="1"/>
</dbReference>
<name>W6N580_CLOTY</name>
<evidence type="ECO:0000313" key="4">
    <source>
        <dbReference type="EMBL" id="CDL91411.1"/>
    </source>
</evidence>
<comment type="similarity">
    <text evidence="1">Belongs to the PhzF family.</text>
</comment>
<evidence type="ECO:0000313" key="5">
    <source>
        <dbReference type="Proteomes" id="UP000019482"/>
    </source>
</evidence>
<protein>
    <submittedName>
        <fullName evidence="4">Phenazine biosynthesis protein PhzF like</fullName>
    </submittedName>
</protein>
<dbReference type="RefSeq" id="WP_017895945.1">
    <property type="nucleotide sequence ID" value="NZ_CBXI010000023.1"/>
</dbReference>
<reference evidence="4 5" key="1">
    <citation type="journal article" date="2015" name="Genome Announc.">
        <title>Draft Genome Sequence of Clostridium tyrobutyricum Strain DIVETGP, Isolated from Cow's Milk for Grana Padano Production.</title>
        <authorList>
            <person name="Soggiu A."/>
            <person name="Piras C."/>
            <person name="Gaiarsa S."/>
            <person name="Sassera D."/>
            <person name="Roncada P."/>
            <person name="Bendixen E."/>
            <person name="Brasca M."/>
            <person name="Bonizzi L."/>
        </authorList>
    </citation>
    <scope>NUCLEOTIDE SEQUENCE [LARGE SCALE GENOMIC DNA]</scope>
    <source>
        <strain evidence="4 5">DIVETGP</strain>
    </source>
</reference>
<gene>
    <name evidence="4" type="ORF">CTDIVETGP_1481</name>
</gene>
<dbReference type="PANTHER" id="PTHR13774">
    <property type="entry name" value="PHENAZINE BIOSYNTHESIS PROTEIN"/>
    <property type="match status" value="1"/>
</dbReference>
<evidence type="ECO:0000256" key="3">
    <source>
        <dbReference type="PIRSR" id="PIRSR016184-1"/>
    </source>
</evidence>
<dbReference type="Proteomes" id="UP000019482">
    <property type="component" value="Unassembled WGS sequence"/>
</dbReference>
<feature type="active site" evidence="3">
    <location>
        <position position="46"/>
    </location>
</feature>
<dbReference type="OrthoDB" id="9788221at2"/>
<dbReference type="InterPro" id="IPR003719">
    <property type="entry name" value="Phenazine_PhzF-like"/>
</dbReference>
<proteinExistence type="inferred from homology"/>
<dbReference type="EMBL" id="CBXI010000023">
    <property type="protein sequence ID" value="CDL91411.1"/>
    <property type="molecule type" value="Genomic_DNA"/>
</dbReference>
<dbReference type="GO" id="GO:0016853">
    <property type="term" value="F:isomerase activity"/>
    <property type="evidence" value="ECO:0007669"/>
    <property type="project" value="UniProtKB-KW"/>
</dbReference>
<dbReference type="SUPFAM" id="SSF54506">
    <property type="entry name" value="Diaminopimelate epimerase-like"/>
    <property type="match status" value="1"/>
</dbReference>
<keyword evidence="2" id="KW-0413">Isomerase</keyword>
<dbReference type="Pfam" id="PF02567">
    <property type="entry name" value="PhzC-PhzF"/>
    <property type="match status" value="1"/>
</dbReference>
<keyword evidence="5" id="KW-1185">Reference proteome</keyword>
<dbReference type="NCBIfam" id="TIGR00654">
    <property type="entry name" value="PhzF_family"/>
    <property type="match status" value="1"/>
</dbReference>
<dbReference type="AlphaFoldDB" id="W6N580"/>
<evidence type="ECO:0000256" key="2">
    <source>
        <dbReference type="ARBA" id="ARBA00023235"/>
    </source>
</evidence>
<sequence length="291" mass="32735">MKLEIYTMNSFAKTRMGGNPAGVVLNSDSLLKKDMQRIAEKIGFSEIAFVKKSDRADFKVLFFTPNKEVKLCGHATVATFALLLCKNIINEGIYKQETKSGVLNVECRNNKIYMEQCNPEFYKILDKRYIADTLNIDENNIMDNIPIQIVSTGLNDILIPVKSLKALYDVKPDFNKISYICSKEGAVGYHVFTMETKCSSMAHCRNFAPLYDINEESATGTSNGALGCYLYKYGIVDENSARNLVFEQGYCMGKPSEILVELDTYNNCIKVVRVGGTALNIKKKLFSDFEK</sequence>
<accession>W6N580</accession>
<organism evidence="4 5">
    <name type="scientific">Clostridium tyrobutyricum DIVETGP</name>
    <dbReference type="NCBI Taxonomy" id="1408889"/>
    <lineage>
        <taxon>Bacteria</taxon>
        <taxon>Bacillati</taxon>
        <taxon>Bacillota</taxon>
        <taxon>Clostridia</taxon>
        <taxon>Eubacteriales</taxon>
        <taxon>Clostridiaceae</taxon>
        <taxon>Clostridium</taxon>
    </lineage>
</organism>
<dbReference type="Gene3D" id="3.10.310.10">
    <property type="entry name" value="Diaminopimelate Epimerase, Chain A, domain 1"/>
    <property type="match status" value="2"/>
</dbReference>
<dbReference type="GeneID" id="29420784"/>
<comment type="caution">
    <text evidence="4">The sequence shown here is derived from an EMBL/GenBank/DDBJ whole genome shotgun (WGS) entry which is preliminary data.</text>
</comment>
<dbReference type="PIRSF" id="PIRSF016184">
    <property type="entry name" value="PhzC_PhzF"/>
    <property type="match status" value="1"/>
</dbReference>